<keyword evidence="2 9" id="KW-0479">Metal-binding</keyword>
<feature type="domain" description="DUF83" evidence="10">
    <location>
        <begin position="15"/>
        <end position="177"/>
    </location>
</feature>
<dbReference type="EC" id="3.1.12.1" evidence="9"/>
<evidence type="ECO:0000256" key="9">
    <source>
        <dbReference type="RuleBase" id="RU365022"/>
    </source>
</evidence>
<dbReference type="InterPro" id="IPR011604">
    <property type="entry name" value="PDDEXK-like_dom_sf"/>
</dbReference>
<dbReference type="Gene3D" id="3.90.320.10">
    <property type="match status" value="1"/>
</dbReference>
<dbReference type="PANTHER" id="PTHR37168:SF1">
    <property type="entry name" value="CRISPR-ASSOCIATED EXONUCLEASE CAS4"/>
    <property type="match status" value="1"/>
</dbReference>
<keyword evidence="4 9" id="KW-0269">Exonuclease</keyword>
<dbReference type="AlphaFoldDB" id="A0A151AXJ2"/>
<protein>
    <recommendedName>
        <fullName evidence="9">CRISPR-associated exonuclease Cas4</fullName>
        <ecNumber evidence="9">3.1.12.1</ecNumber>
    </recommendedName>
</protein>
<dbReference type="GO" id="GO:0051536">
    <property type="term" value="F:iron-sulfur cluster binding"/>
    <property type="evidence" value="ECO:0007669"/>
    <property type="project" value="UniProtKB-KW"/>
</dbReference>
<evidence type="ECO:0000256" key="2">
    <source>
        <dbReference type="ARBA" id="ARBA00022723"/>
    </source>
</evidence>
<dbReference type="EMBL" id="LTBC01000004">
    <property type="protein sequence ID" value="KYH32290.1"/>
    <property type="molecule type" value="Genomic_DNA"/>
</dbReference>
<evidence type="ECO:0000313" key="11">
    <source>
        <dbReference type="EMBL" id="KYH32290.1"/>
    </source>
</evidence>
<dbReference type="InterPro" id="IPR013343">
    <property type="entry name" value="CRISPR-assoc_prot_Cas4"/>
</dbReference>
<keyword evidence="5 9" id="KW-0408">Iron</keyword>
<dbReference type="GO" id="GO:0051607">
    <property type="term" value="P:defense response to virus"/>
    <property type="evidence" value="ECO:0007669"/>
    <property type="project" value="UniProtKB-KW"/>
</dbReference>
<comment type="cofactor">
    <cofactor evidence="9">
        <name>Mg(2+)</name>
        <dbReference type="ChEBI" id="CHEBI:18420"/>
    </cofactor>
    <cofactor evidence="9">
        <name>Mn(2+)</name>
        <dbReference type="ChEBI" id="CHEBI:29035"/>
    </cofactor>
    <text evidence="9">Mg(2+) or Mn(2+) required for ssDNA cleavage activity.</text>
</comment>
<keyword evidence="3 9" id="KW-0378">Hydrolase</keyword>
<dbReference type="GO" id="GO:0046872">
    <property type="term" value="F:metal ion binding"/>
    <property type="evidence" value="ECO:0007669"/>
    <property type="project" value="UniProtKB-KW"/>
</dbReference>
<proteinExistence type="inferred from homology"/>
<dbReference type="InterPro" id="IPR022765">
    <property type="entry name" value="Dna2/Cas4_DUF83"/>
</dbReference>
<evidence type="ECO:0000259" key="10">
    <source>
        <dbReference type="Pfam" id="PF01930"/>
    </source>
</evidence>
<keyword evidence="1 9" id="KW-0540">Nuclease</keyword>
<evidence type="ECO:0000256" key="8">
    <source>
        <dbReference type="ARBA" id="ARBA00023211"/>
    </source>
</evidence>
<dbReference type="RefSeq" id="WP_062283517.1">
    <property type="nucleotide sequence ID" value="NZ_LTBC01000004.1"/>
</dbReference>
<comment type="function">
    <text evidence="9">CRISPR (clustered regularly interspaced short palindromic repeat) is an adaptive immune system that provides protection against mobile genetic elements (viruses, transposable elements and conjugative plasmids). CRISPR clusters contain sequences complementary to antecedent mobile elements and target invading nucleic acids. CRISPR clusters are transcribed and processed into CRISPR RNA (crRNA).</text>
</comment>
<evidence type="ECO:0000256" key="7">
    <source>
        <dbReference type="ARBA" id="ARBA00023118"/>
    </source>
</evidence>
<keyword evidence="8 9" id="KW-0464">Manganese</keyword>
<dbReference type="OrthoDB" id="9794720at2"/>
<evidence type="ECO:0000256" key="4">
    <source>
        <dbReference type="ARBA" id="ARBA00022839"/>
    </source>
</evidence>
<evidence type="ECO:0000256" key="6">
    <source>
        <dbReference type="ARBA" id="ARBA00023014"/>
    </source>
</evidence>
<sequence length="177" mass="20810">MNSDQVTELRKAHITGTMVAYYFICHRKLWLFAKGLNLENISGNADVIKGRILHETRFNRENNKEVAFDTVKIDFLHYNGQVYVHEVKKSKKFEEAHTWQLKYYIYMLQEKGVNCSAGVIHYPSSMRREEVNFSPWDRELLMKALAEIQAVLSKPLPEKKAGRKMCSRCAYFDFCYI</sequence>
<gene>
    <name evidence="11" type="ORF">MOMUL_15110</name>
</gene>
<evidence type="ECO:0000256" key="1">
    <source>
        <dbReference type="ARBA" id="ARBA00022722"/>
    </source>
</evidence>
<keyword evidence="7 9" id="KW-0051">Antiviral defense</keyword>
<dbReference type="Pfam" id="PF01930">
    <property type="entry name" value="Cas_Cas4"/>
    <property type="match status" value="1"/>
</dbReference>
<comment type="similarity">
    <text evidence="9">Belongs to the CRISPR-associated exonuclease Cas4 family.</text>
</comment>
<keyword evidence="6 9" id="KW-0411">Iron-sulfur</keyword>
<name>A0A151AXJ2_9FIRM</name>
<accession>A0A151AXJ2</accession>
<evidence type="ECO:0000256" key="3">
    <source>
        <dbReference type="ARBA" id="ARBA00022801"/>
    </source>
</evidence>
<evidence type="ECO:0000256" key="5">
    <source>
        <dbReference type="ARBA" id="ARBA00023004"/>
    </source>
</evidence>
<reference evidence="11 12" key="1">
    <citation type="submission" date="2016-02" db="EMBL/GenBank/DDBJ databases">
        <title>Genome sequence of Moorella mulderi DSM 14980.</title>
        <authorList>
            <person name="Poehlein A."/>
            <person name="Daniel R."/>
        </authorList>
    </citation>
    <scope>NUCLEOTIDE SEQUENCE [LARGE SCALE GENOMIC DNA]</scope>
    <source>
        <strain evidence="11 12">DSM 14980</strain>
    </source>
</reference>
<dbReference type="PANTHER" id="PTHR37168">
    <property type="entry name" value="CRISPR-ASSOCIATED EXONUCLEASE CAS4"/>
    <property type="match status" value="1"/>
</dbReference>
<comment type="cofactor">
    <cofactor evidence="9">
        <name>iron-sulfur cluster</name>
        <dbReference type="ChEBI" id="CHEBI:30408"/>
    </cofactor>
</comment>
<organism evidence="11 12">
    <name type="scientific">Moorella mulderi DSM 14980</name>
    <dbReference type="NCBI Taxonomy" id="1122241"/>
    <lineage>
        <taxon>Bacteria</taxon>
        <taxon>Bacillati</taxon>
        <taxon>Bacillota</taxon>
        <taxon>Clostridia</taxon>
        <taxon>Neomoorellales</taxon>
        <taxon>Neomoorellaceae</taxon>
        <taxon>Neomoorella</taxon>
    </lineage>
</organism>
<evidence type="ECO:0000313" key="12">
    <source>
        <dbReference type="Proteomes" id="UP000075670"/>
    </source>
</evidence>
<dbReference type="PATRIC" id="fig|1122241.3.peg.1591"/>
<comment type="caution">
    <text evidence="11">The sequence shown here is derived from an EMBL/GenBank/DDBJ whole genome shotgun (WGS) entry which is preliminary data.</text>
</comment>
<dbReference type="Proteomes" id="UP000075670">
    <property type="component" value="Unassembled WGS sequence"/>
</dbReference>
<dbReference type="GO" id="GO:0004527">
    <property type="term" value="F:exonuclease activity"/>
    <property type="evidence" value="ECO:0007669"/>
    <property type="project" value="UniProtKB-KW"/>
</dbReference>
<keyword evidence="12" id="KW-1185">Reference proteome</keyword>
<dbReference type="NCBIfam" id="TIGR00372">
    <property type="entry name" value="cas4"/>
    <property type="match status" value="1"/>
</dbReference>